<organism evidence="3 4">
    <name type="scientific">Arenibacterium halophilum</name>
    <dbReference type="NCBI Taxonomy" id="2583821"/>
    <lineage>
        <taxon>Bacteria</taxon>
        <taxon>Pseudomonadati</taxon>
        <taxon>Pseudomonadota</taxon>
        <taxon>Alphaproteobacteria</taxon>
        <taxon>Rhodobacterales</taxon>
        <taxon>Paracoccaceae</taxon>
        <taxon>Arenibacterium</taxon>
    </lineage>
</organism>
<feature type="binding site" evidence="2">
    <location>
        <begin position="19"/>
        <end position="26"/>
    </location>
    <ligand>
        <name>ATP</name>
        <dbReference type="ChEBI" id="CHEBI:30616"/>
    </ligand>
</feature>
<gene>
    <name evidence="2" type="primary">anmK</name>
    <name evidence="3" type="ORF">FGK64_00355</name>
</gene>
<dbReference type="PANTHER" id="PTHR30605:SF0">
    <property type="entry name" value="ANHYDRO-N-ACETYLMURAMIC ACID KINASE"/>
    <property type="match status" value="1"/>
</dbReference>
<comment type="pathway">
    <text evidence="2">Cell wall biogenesis; peptidoglycan recycling.</text>
</comment>
<dbReference type="EC" id="2.7.1.170" evidence="2"/>
<evidence type="ECO:0000313" key="4">
    <source>
        <dbReference type="Proteomes" id="UP001191082"/>
    </source>
</evidence>
<comment type="catalytic activity">
    <reaction evidence="2">
        <text>1,6-anhydro-N-acetyl-beta-muramate + ATP + H2O = N-acetyl-D-muramate 6-phosphate + ADP + H(+)</text>
        <dbReference type="Rhea" id="RHEA:24952"/>
        <dbReference type="ChEBI" id="CHEBI:15377"/>
        <dbReference type="ChEBI" id="CHEBI:15378"/>
        <dbReference type="ChEBI" id="CHEBI:30616"/>
        <dbReference type="ChEBI" id="CHEBI:58690"/>
        <dbReference type="ChEBI" id="CHEBI:58722"/>
        <dbReference type="ChEBI" id="CHEBI:456216"/>
        <dbReference type="EC" id="2.7.1.170"/>
    </reaction>
</comment>
<dbReference type="RefSeq" id="WP_138861830.1">
    <property type="nucleotide sequence ID" value="NZ_VCPC01000001.1"/>
</dbReference>
<dbReference type="Pfam" id="PF03702">
    <property type="entry name" value="AnmK"/>
    <property type="match status" value="1"/>
</dbReference>
<dbReference type="InterPro" id="IPR043129">
    <property type="entry name" value="ATPase_NBD"/>
</dbReference>
<dbReference type="Gene3D" id="3.30.420.40">
    <property type="match status" value="2"/>
</dbReference>
<dbReference type="SUPFAM" id="SSF53067">
    <property type="entry name" value="Actin-like ATPase domain"/>
    <property type="match status" value="1"/>
</dbReference>
<reference evidence="3 4" key="1">
    <citation type="submission" date="2019-05" db="EMBL/GenBank/DDBJ databases">
        <title>Marivita sp. nov. isolated from sea sediment.</title>
        <authorList>
            <person name="Kim W."/>
        </authorList>
    </citation>
    <scope>NUCLEOTIDE SEQUENCE [LARGE SCALE GENOMIC DNA]</scope>
    <source>
        <strain evidence="3 4">CAU 1492</strain>
    </source>
</reference>
<dbReference type="GO" id="GO:0016301">
    <property type="term" value="F:kinase activity"/>
    <property type="evidence" value="ECO:0007669"/>
    <property type="project" value="UniProtKB-KW"/>
</dbReference>
<keyword evidence="4" id="KW-1185">Reference proteome</keyword>
<dbReference type="EMBL" id="VCPC01000001">
    <property type="protein sequence ID" value="TMV14477.1"/>
    <property type="molecule type" value="Genomic_DNA"/>
</dbReference>
<dbReference type="NCBIfam" id="NF007141">
    <property type="entry name" value="PRK09585.1-5"/>
    <property type="match status" value="1"/>
</dbReference>
<comment type="similarity">
    <text evidence="2">Belongs to the anhydro-N-acetylmuramic acid kinase family.</text>
</comment>
<accession>A0ABY2XD04</accession>
<keyword evidence="2 3" id="KW-0808">Transferase</keyword>
<proteinExistence type="inferred from homology"/>
<evidence type="ECO:0000256" key="2">
    <source>
        <dbReference type="HAMAP-Rule" id="MF_01270"/>
    </source>
</evidence>
<dbReference type="Proteomes" id="UP001191082">
    <property type="component" value="Unassembled WGS sequence"/>
</dbReference>
<comment type="function">
    <text evidence="2">Catalyzes the specific phosphorylation of 1,6-anhydro-N-acetylmuramic acid (anhMurNAc) with the simultaneous cleavage of the 1,6-anhydro ring, generating MurNAc-6-P. Is required for the utilization of anhMurNAc either imported from the medium or derived from its own cell wall murein, and thus plays a role in cell wall recycling.</text>
</comment>
<dbReference type="InterPro" id="IPR005338">
    <property type="entry name" value="Anhydro_N_Ac-Mur_kinase"/>
</dbReference>
<dbReference type="PANTHER" id="PTHR30605">
    <property type="entry name" value="ANHYDRO-N-ACETYLMURAMIC ACID KINASE"/>
    <property type="match status" value="1"/>
</dbReference>
<sequence>MNKVAGQAGPIWALGAMSGTSLDGVDAALVLTDGHDIRGFGLSGYRAYSEAEKTVLRAALGRWSGPEVDRAAEVVERAHIEALAPFGTAALVGFHGQTLAHEPRGRGTLQVGDGAALAKALEVPVVWDFRSDDVRMGGEGAPLAPFFHHACARFIKAREPLCFLNLGGVGNLTYVDPSMPRPEMQGALIAFDTGPANAPINDLMQARRGLDMDRDGALAAQGQVEEGALELFLAEGYFSRMPPKSLDRNDFSEMIELVGELSDADAVATLAGMCAAAVVQGLDHCPTPPSRVLVTGGGRRNPVIMAMLQAAIDVPVEPVEAVGLDGDMLEAQAFAHLAVRVARGLPTSCSGTTGVRAAVGGGILSRPEARAVVGG</sequence>
<keyword evidence="2" id="KW-0547">Nucleotide-binding</keyword>
<comment type="pathway">
    <text evidence="2">Amino-sugar metabolism; 1,6-anhydro-N-acetylmuramate degradation.</text>
</comment>
<evidence type="ECO:0000313" key="3">
    <source>
        <dbReference type="EMBL" id="TMV14477.1"/>
    </source>
</evidence>
<comment type="caution">
    <text evidence="3">The sequence shown here is derived from an EMBL/GenBank/DDBJ whole genome shotgun (WGS) entry which is preliminary data.</text>
</comment>
<protein>
    <recommendedName>
        <fullName evidence="2">Anhydro-N-acetylmuramic acid kinase</fullName>
        <ecNumber evidence="2">2.7.1.170</ecNumber>
    </recommendedName>
    <alternativeName>
        <fullName evidence="2">AnhMurNAc kinase</fullName>
    </alternativeName>
</protein>
<evidence type="ECO:0000256" key="1">
    <source>
        <dbReference type="ARBA" id="ARBA00023277"/>
    </source>
</evidence>
<name>A0ABY2XD04_9RHOB</name>
<dbReference type="HAMAP" id="MF_01270">
    <property type="entry name" value="AnhMurNAc_kinase"/>
    <property type="match status" value="1"/>
</dbReference>
<keyword evidence="1 2" id="KW-0119">Carbohydrate metabolism</keyword>
<keyword evidence="2 3" id="KW-0418">Kinase</keyword>
<keyword evidence="2" id="KW-0067">ATP-binding</keyword>